<dbReference type="RefSeq" id="WP_139115101.1">
    <property type="nucleotide sequence ID" value="NZ_FMAH01000037.1"/>
</dbReference>
<name>A0A1C3WQZ3_9HYPH</name>
<organism evidence="2 3">
    <name type="scientific">Rhizobium miluonense</name>
    <dbReference type="NCBI Taxonomy" id="411945"/>
    <lineage>
        <taxon>Bacteria</taxon>
        <taxon>Pseudomonadati</taxon>
        <taxon>Pseudomonadota</taxon>
        <taxon>Alphaproteobacteria</taxon>
        <taxon>Hyphomicrobiales</taxon>
        <taxon>Rhizobiaceae</taxon>
        <taxon>Rhizobium/Agrobacterium group</taxon>
        <taxon>Rhizobium</taxon>
    </lineage>
</organism>
<feature type="signal peptide" evidence="1">
    <location>
        <begin position="1"/>
        <end position="21"/>
    </location>
</feature>
<dbReference type="AlphaFoldDB" id="A0A1C3WQZ3"/>
<proteinExistence type="predicted"/>
<gene>
    <name evidence="2" type="ORF">GA0061102_103710</name>
</gene>
<dbReference type="OrthoDB" id="8381173at2"/>
<sequence length="88" mass="9775">MLKFTIATALLMSAFILPVHAANTMMKCDDASMMKAQSDVDAMTGPMMKEKKAMASKEMMMAKESMKAKKMDDCKMHLDKAMKSIGKM</sequence>
<keyword evidence="3" id="KW-1185">Reference proteome</keyword>
<reference evidence="3" key="1">
    <citation type="submission" date="2016-08" db="EMBL/GenBank/DDBJ databases">
        <authorList>
            <person name="Varghese N."/>
            <person name="Submissions Spin"/>
        </authorList>
    </citation>
    <scope>NUCLEOTIDE SEQUENCE [LARGE SCALE GENOMIC DNA]</scope>
    <source>
        <strain evidence="3">HAMBI 2971</strain>
    </source>
</reference>
<evidence type="ECO:0000313" key="2">
    <source>
        <dbReference type="EMBL" id="SCB42389.1"/>
    </source>
</evidence>
<dbReference type="Proteomes" id="UP000199435">
    <property type="component" value="Unassembled WGS sequence"/>
</dbReference>
<keyword evidence="1" id="KW-0732">Signal</keyword>
<evidence type="ECO:0000256" key="1">
    <source>
        <dbReference type="SAM" id="SignalP"/>
    </source>
</evidence>
<accession>A0A1C3WQZ3</accession>
<dbReference type="EMBL" id="FMAH01000037">
    <property type="protein sequence ID" value="SCB42389.1"/>
    <property type="molecule type" value="Genomic_DNA"/>
</dbReference>
<dbReference type="STRING" id="411945.GA0061102_103710"/>
<protein>
    <recommendedName>
        <fullName evidence="4">Pentapeptide MXKDX repeat protein</fullName>
    </recommendedName>
</protein>
<evidence type="ECO:0000313" key="3">
    <source>
        <dbReference type="Proteomes" id="UP000199435"/>
    </source>
</evidence>
<feature type="chain" id="PRO_5008685741" description="Pentapeptide MXKDX repeat protein" evidence="1">
    <location>
        <begin position="22"/>
        <end position="88"/>
    </location>
</feature>
<evidence type="ECO:0008006" key="4">
    <source>
        <dbReference type="Google" id="ProtNLM"/>
    </source>
</evidence>